<gene>
    <name evidence="1" type="ORF">FNAPI_450</name>
</gene>
<evidence type="ECO:0000313" key="1">
    <source>
        <dbReference type="EMBL" id="KAF5567876.1"/>
    </source>
</evidence>
<dbReference type="Proteomes" id="UP000574317">
    <property type="component" value="Unassembled WGS sequence"/>
</dbReference>
<protein>
    <recommendedName>
        <fullName evidence="3">MACPF domain-containing protein</fullName>
    </recommendedName>
</protein>
<accession>A0A8H5NIK2</accession>
<dbReference type="AlphaFoldDB" id="A0A8H5NIK2"/>
<reference evidence="1 2" key="1">
    <citation type="submission" date="2020-05" db="EMBL/GenBank/DDBJ databases">
        <title>Identification and distribution of gene clusters putatively required for synthesis of sphingolipid metabolism inhibitors in phylogenetically diverse species of the filamentous fungus Fusarium.</title>
        <authorList>
            <person name="Kim H.-S."/>
            <person name="Busman M."/>
            <person name="Brown D.W."/>
            <person name="Divon H."/>
            <person name="Uhlig S."/>
            <person name="Proctor R.H."/>
        </authorList>
    </citation>
    <scope>NUCLEOTIDE SEQUENCE [LARGE SCALE GENOMIC DNA]</scope>
    <source>
        <strain evidence="1 2">NRRL 25196</strain>
    </source>
</reference>
<evidence type="ECO:0000313" key="2">
    <source>
        <dbReference type="Proteomes" id="UP000574317"/>
    </source>
</evidence>
<dbReference type="EMBL" id="JAAOAO010000016">
    <property type="protein sequence ID" value="KAF5567876.1"/>
    <property type="molecule type" value="Genomic_DNA"/>
</dbReference>
<proteinExistence type="predicted"/>
<keyword evidence="2" id="KW-1185">Reference proteome</keyword>
<evidence type="ECO:0008006" key="3">
    <source>
        <dbReference type="Google" id="ProtNLM"/>
    </source>
</evidence>
<sequence length="340" mass="37395">MTNQAATKFVALTADTLDPDTFDPLVPRVAQQAITRSPIRFPWQPRVLPLGMFFRSAATDPNSGTGNPFASQSAFDAESLDMTPVMFTAYDGSGSFRSSEVMSSSASTDHLSVGVGVGVDLLILEASVSVHYDRDVMENRDSNKASVTTSYRAGSVSFVRPPELSADAFNILHDRGIDEFKSVFGDYYVGGYRIGADASVLLSTDSSSRSETETKSVKITIETWFDSYSEEEYTSSASRERHSEVHLSAFSSIEQLLIVRTVQMETPEFQALLKQGRGIHQRAQSLEDQVAKVLQDVGVRAGKPLTPRQCAQLCQRAVVVELLLIPVECIRQVRYWTIAL</sequence>
<organism evidence="1 2">
    <name type="scientific">Fusarium napiforme</name>
    <dbReference type="NCBI Taxonomy" id="42672"/>
    <lineage>
        <taxon>Eukaryota</taxon>
        <taxon>Fungi</taxon>
        <taxon>Dikarya</taxon>
        <taxon>Ascomycota</taxon>
        <taxon>Pezizomycotina</taxon>
        <taxon>Sordariomycetes</taxon>
        <taxon>Hypocreomycetidae</taxon>
        <taxon>Hypocreales</taxon>
        <taxon>Nectriaceae</taxon>
        <taxon>Fusarium</taxon>
        <taxon>Fusarium fujikuroi species complex</taxon>
    </lineage>
</organism>
<name>A0A8H5NIK2_9HYPO</name>
<comment type="caution">
    <text evidence="1">The sequence shown here is derived from an EMBL/GenBank/DDBJ whole genome shotgun (WGS) entry which is preliminary data.</text>
</comment>